<gene>
    <name evidence="9" type="ORF">CC85DRAFT_273851</name>
</gene>
<evidence type="ECO:0000313" key="10">
    <source>
        <dbReference type="Proteomes" id="UP000053611"/>
    </source>
</evidence>
<dbReference type="AlphaFoldDB" id="A0A0J1B4S2"/>
<name>A0A0J1B4S2_9TREE</name>
<evidence type="ECO:0000256" key="7">
    <source>
        <dbReference type="ARBA" id="ARBA00023136"/>
    </source>
</evidence>
<dbReference type="InterPro" id="IPR046513">
    <property type="entry name" value="DUF6691"/>
</dbReference>
<comment type="subcellular location">
    <subcellularLocation>
        <location evidence="1">Cell inner membrane</location>
        <topology evidence="1">Multi-pass membrane protein</topology>
    </subcellularLocation>
</comment>
<evidence type="ECO:0000256" key="3">
    <source>
        <dbReference type="ARBA" id="ARBA00022475"/>
    </source>
</evidence>
<keyword evidence="2" id="KW-0813">Transport</keyword>
<evidence type="ECO:0000256" key="2">
    <source>
        <dbReference type="ARBA" id="ARBA00022448"/>
    </source>
</evidence>
<protein>
    <recommendedName>
        <fullName evidence="11">Sulphur transport domain-containing protein</fullName>
    </recommendedName>
</protein>
<dbReference type="GeneID" id="28981944"/>
<dbReference type="RefSeq" id="XP_018279170.1">
    <property type="nucleotide sequence ID" value="XM_018421341.1"/>
</dbReference>
<keyword evidence="7 8" id="KW-0472">Membrane</keyword>
<dbReference type="Proteomes" id="UP000053611">
    <property type="component" value="Unassembled WGS sequence"/>
</dbReference>
<feature type="transmembrane region" description="Helical" evidence="8">
    <location>
        <begin position="78"/>
        <end position="100"/>
    </location>
</feature>
<evidence type="ECO:0008006" key="11">
    <source>
        <dbReference type="Google" id="ProtNLM"/>
    </source>
</evidence>
<dbReference type="GO" id="GO:0005886">
    <property type="term" value="C:plasma membrane"/>
    <property type="evidence" value="ECO:0007669"/>
    <property type="project" value="UniProtKB-SubCell"/>
</dbReference>
<dbReference type="OrthoDB" id="10254418at2759"/>
<evidence type="ECO:0000256" key="1">
    <source>
        <dbReference type="ARBA" id="ARBA00004429"/>
    </source>
</evidence>
<feature type="transmembrane region" description="Helical" evidence="8">
    <location>
        <begin position="334"/>
        <end position="354"/>
    </location>
</feature>
<feature type="transmembrane region" description="Helical" evidence="8">
    <location>
        <begin position="49"/>
        <end position="72"/>
    </location>
</feature>
<keyword evidence="4" id="KW-0997">Cell inner membrane</keyword>
<dbReference type="Pfam" id="PF20398">
    <property type="entry name" value="DUF6691"/>
    <property type="match status" value="1"/>
</dbReference>
<keyword evidence="6 8" id="KW-1133">Transmembrane helix</keyword>
<dbReference type="PANTHER" id="PTHR30574">
    <property type="entry name" value="INNER MEMBRANE PROTEIN YEDE"/>
    <property type="match status" value="1"/>
</dbReference>
<proteinExistence type="predicted"/>
<evidence type="ECO:0000256" key="5">
    <source>
        <dbReference type="ARBA" id="ARBA00022692"/>
    </source>
</evidence>
<evidence type="ECO:0000256" key="8">
    <source>
        <dbReference type="SAM" id="Phobius"/>
    </source>
</evidence>
<dbReference type="InterPro" id="IPR007272">
    <property type="entry name" value="Sulf_transp_TsuA/YedE"/>
</dbReference>
<feature type="transmembrane region" description="Helical" evidence="8">
    <location>
        <begin position="203"/>
        <end position="224"/>
    </location>
</feature>
<dbReference type="EMBL" id="KQ087202">
    <property type="protein sequence ID" value="KLT42679.1"/>
    <property type="molecule type" value="Genomic_DNA"/>
</dbReference>
<organism evidence="9 10">
    <name type="scientific">Cutaneotrichosporon oleaginosum</name>
    <dbReference type="NCBI Taxonomy" id="879819"/>
    <lineage>
        <taxon>Eukaryota</taxon>
        <taxon>Fungi</taxon>
        <taxon>Dikarya</taxon>
        <taxon>Basidiomycota</taxon>
        <taxon>Agaricomycotina</taxon>
        <taxon>Tremellomycetes</taxon>
        <taxon>Trichosporonales</taxon>
        <taxon>Trichosporonaceae</taxon>
        <taxon>Cutaneotrichosporon</taxon>
    </lineage>
</organism>
<keyword evidence="5 8" id="KW-0812">Transmembrane</keyword>
<feature type="transmembrane region" description="Helical" evidence="8">
    <location>
        <begin position="292"/>
        <end position="314"/>
    </location>
</feature>
<feature type="transmembrane region" description="Helical" evidence="8">
    <location>
        <begin position="162"/>
        <end position="182"/>
    </location>
</feature>
<accession>A0A0J1B4S2</accession>
<feature type="transmembrane region" description="Helical" evidence="8">
    <location>
        <begin position="121"/>
        <end position="142"/>
    </location>
</feature>
<keyword evidence="3" id="KW-1003">Cell membrane</keyword>
<evidence type="ECO:0000256" key="6">
    <source>
        <dbReference type="ARBA" id="ARBA00022989"/>
    </source>
</evidence>
<feature type="transmembrane region" description="Helical" evidence="8">
    <location>
        <begin position="244"/>
        <end position="263"/>
    </location>
</feature>
<dbReference type="PANTHER" id="PTHR30574:SF1">
    <property type="entry name" value="SULPHUR TRANSPORT DOMAIN-CONTAINING PROTEIN"/>
    <property type="match status" value="1"/>
</dbReference>
<evidence type="ECO:0000256" key="4">
    <source>
        <dbReference type="ARBA" id="ARBA00022519"/>
    </source>
</evidence>
<reference evidence="9 10" key="1">
    <citation type="submission" date="2015-03" db="EMBL/GenBank/DDBJ databases">
        <title>Genomics and transcriptomics of the oil-accumulating basidiomycete yeast T. oleaginosus allow insights into substrate utilization and the diverse evolutionary trajectories of mating systems in fungi.</title>
        <authorList>
            <consortium name="DOE Joint Genome Institute"/>
            <person name="Kourist R."/>
            <person name="Kracht O."/>
            <person name="Bracharz F."/>
            <person name="Lipzen A."/>
            <person name="Nolan M."/>
            <person name="Ohm R."/>
            <person name="Grigoriev I."/>
            <person name="Sun S."/>
            <person name="Heitman J."/>
            <person name="Bruck T."/>
            <person name="Nowrousian M."/>
        </authorList>
    </citation>
    <scope>NUCLEOTIDE SEQUENCE [LARGE SCALE GENOMIC DNA]</scope>
    <source>
        <strain evidence="9 10">IBC0246</strain>
    </source>
</reference>
<evidence type="ECO:0000313" key="9">
    <source>
        <dbReference type="EMBL" id="KLT42679.1"/>
    </source>
</evidence>
<keyword evidence="10" id="KW-1185">Reference proteome</keyword>
<sequence length="358" mass="36444">MPFTPIQTFVGGLLLHVSTSGLMTETGRVLGISGVTDGALLGDHARWRWAILAGLVSGPALVAAAGLAPALPPNGLELWAAAPAGRLALAGAMIGFGAKLGSGCTSGHFLCGASRLSPRSLVATATFMASAVAVAKLVPAGYLVDAVPAWAPSYPATAALPALGGLLLAAVLAHNALAALLPKACRPSTPPSEAESCYSPAQLLPYLLSGLTFSLGLIVSGMVSPLKVMGFLRLPPPLDAWDPSLAMIVVGGVIPNMIQWMALQTRTAGAPKPLFAWEKWHVPSRRDITPRLVLGALVFGAGWGLGGVCPGPAVVTGGQLAVDALRGVDVRAPLVGWASYIVNMGLGFVAARAVEARL</sequence>